<gene>
    <name evidence="9" type="ORF">A1Q2_04091</name>
</gene>
<sequence>MLSLFAAVRRARPPPTIIAMSRPNSTAPPAAKKVPMVPKPSSSIMVLSPTNQLLLLHRVQTSTSFPSAHVFPGGNLSKFHEAVPAEDAQDRHRDSEAYRLGAIRETFEEAGILLAKKKGGNGNGDLVELSPGEVEEARKKIHGNKVRFGDWVESVGGTPDVDGLIPFTRWVTPPNVPKRFTTQMYVYMLPLGSSIAAERDASTVVHTPTHDGGIEHTAAAFDDVSDWLARQARGEIILFPPQLYLLTLLGQFLTGPGDYAAQREALLDFLKKTPTGPGGHPTASIPWGEKVISPVGLGIKRADGRNVLSLEGPGKEVKTQDPTRAGDHSRVVLVKPTKRGPSEVEIIWRSELGDEANSAKVDYEVVVSKHPSRDPKPVAAKL</sequence>
<dbReference type="HOGENOM" id="CLU_018689_0_0_1"/>
<dbReference type="CDD" id="cd18870">
    <property type="entry name" value="NUDIX_AcylCoAdiphos_Nudt19"/>
    <property type="match status" value="1"/>
</dbReference>
<dbReference type="Proteomes" id="UP000006757">
    <property type="component" value="Unassembled WGS sequence"/>
</dbReference>
<keyword evidence="3" id="KW-0479">Metal-binding</keyword>
<comment type="caution">
    <text evidence="9">The sequence shown here is derived from an EMBL/GenBank/DDBJ whole genome shotgun (WGS) entry which is preliminary data.</text>
</comment>
<comment type="cofactor">
    <cofactor evidence="1">
        <name>Mn(2+)</name>
        <dbReference type="ChEBI" id="CHEBI:29035"/>
    </cofactor>
</comment>
<evidence type="ECO:0000256" key="7">
    <source>
        <dbReference type="SAM" id="MobiDB-lite"/>
    </source>
</evidence>
<organism evidence="9 10">
    <name type="scientific">Trichosporon asahii var. asahii (strain CBS 8904)</name>
    <name type="common">Yeast</name>
    <dbReference type="NCBI Taxonomy" id="1220162"/>
    <lineage>
        <taxon>Eukaryota</taxon>
        <taxon>Fungi</taxon>
        <taxon>Dikarya</taxon>
        <taxon>Basidiomycota</taxon>
        <taxon>Agaricomycotina</taxon>
        <taxon>Tremellomycetes</taxon>
        <taxon>Trichosporonales</taxon>
        <taxon>Trichosporonaceae</taxon>
        <taxon>Trichosporon</taxon>
    </lineage>
</organism>
<evidence type="ECO:0000256" key="5">
    <source>
        <dbReference type="ARBA" id="ARBA00022842"/>
    </source>
</evidence>
<evidence type="ECO:0000256" key="6">
    <source>
        <dbReference type="ARBA" id="ARBA00023211"/>
    </source>
</evidence>
<reference evidence="9 10" key="1">
    <citation type="journal article" date="2012" name="Eukaryot. Cell">
        <title>Genome sequence of the Trichosporon asahii environmental strain CBS 8904.</title>
        <authorList>
            <person name="Yang R.Y."/>
            <person name="Li H.T."/>
            <person name="Zhu H."/>
            <person name="Zhou G.P."/>
            <person name="Wang M."/>
            <person name="Wang L."/>
        </authorList>
    </citation>
    <scope>NUCLEOTIDE SEQUENCE [LARGE SCALE GENOMIC DNA]</scope>
    <source>
        <strain evidence="9 10">CBS 8904</strain>
    </source>
</reference>
<name>K1VC12_TRIAC</name>
<keyword evidence="6" id="KW-0464">Manganese</keyword>
<dbReference type="OMA" id="IIMFPPQ"/>
<evidence type="ECO:0000256" key="4">
    <source>
        <dbReference type="ARBA" id="ARBA00022801"/>
    </source>
</evidence>
<dbReference type="AlphaFoldDB" id="K1VC12"/>
<dbReference type="GO" id="GO:0046872">
    <property type="term" value="F:metal ion binding"/>
    <property type="evidence" value="ECO:0007669"/>
    <property type="project" value="UniProtKB-KW"/>
</dbReference>
<evidence type="ECO:0000256" key="2">
    <source>
        <dbReference type="ARBA" id="ARBA00001946"/>
    </source>
</evidence>
<feature type="domain" description="Nudix hydrolase" evidence="8">
    <location>
        <begin position="37"/>
        <end position="245"/>
    </location>
</feature>
<dbReference type="PROSITE" id="PS51462">
    <property type="entry name" value="NUDIX"/>
    <property type="match status" value="1"/>
</dbReference>
<feature type="region of interest" description="Disordered" evidence="7">
    <location>
        <begin position="16"/>
        <end position="36"/>
    </location>
</feature>
<dbReference type="InParanoid" id="K1VC12"/>
<dbReference type="GO" id="GO:0016818">
    <property type="term" value="F:hydrolase activity, acting on acid anhydrides, in phosphorus-containing anhydrides"/>
    <property type="evidence" value="ECO:0007669"/>
    <property type="project" value="InterPro"/>
</dbReference>
<dbReference type="InterPro" id="IPR000086">
    <property type="entry name" value="NUDIX_hydrolase_dom"/>
</dbReference>
<evidence type="ECO:0000313" key="9">
    <source>
        <dbReference type="EMBL" id="EKD01530.1"/>
    </source>
</evidence>
<protein>
    <recommendedName>
        <fullName evidence="8">Nudix hydrolase domain-containing protein</fullName>
    </recommendedName>
</protein>
<dbReference type="SUPFAM" id="SSF55811">
    <property type="entry name" value="Nudix"/>
    <property type="match status" value="1"/>
</dbReference>
<proteinExistence type="predicted"/>
<keyword evidence="4" id="KW-0378">Hydrolase</keyword>
<accession>K1VC12</accession>
<keyword evidence="5" id="KW-0460">Magnesium</keyword>
<dbReference type="InterPro" id="IPR039121">
    <property type="entry name" value="NUDT19"/>
</dbReference>
<dbReference type="eggNOG" id="KOG3904">
    <property type="taxonomic scope" value="Eukaryota"/>
</dbReference>
<evidence type="ECO:0000313" key="10">
    <source>
        <dbReference type="Proteomes" id="UP000006757"/>
    </source>
</evidence>
<evidence type="ECO:0000259" key="8">
    <source>
        <dbReference type="PROSITE" id="PS51462"/>
    </source>
</evidence>
<dbReference type="PANTHER" id="PTHR12318:SF0">
    <property type="entry name" value="ACYL-COENZYME A DIPHOSPHATASE NUDT19"/>
    <property type="match status" value="1"/>
</dbReference>
<keyword evidence="10" id="KW-1185">Reference proteome</keyword>
<dbReference type="STRING" id="1220162.K1VC12"/>
<dbReference type="PANTHER" id="PTHR12318">
    <property type="entry name" value="TESTOSTERONE-REGULATED PROTEIN RP2"/>
    <property type="match status" value="1"/>
</dbReference>
<evidence type="ECO:0000256" key="1">
    <source>
        <dbReference type="ARBA" id="ARBA00001936"/>
    </source>
</evidence>
<dbReference type="Gene3D" id="3.90.79.10">
    <property type="entry name" value="Nucleoside Triphosphate Pyrophosphohydrolase"/>
    <property type="match status" value="1"/>
</dbReference>
<dbReference type="OrthoDB" id="2592539at2759"/>
<evidence type="ECO:0000256" key="3">
    <source>
        <dbReference type="ARBA" id="ARBA00022723"/>
    </source>
</evidence>
<dbReference type="GO" id="GO:0005739">
    <property type="term" value="C:mitochondrion"/>
    <property type="evidence" value="ECO:0007669"/>
    <property type="project" value="TreeGrafter"/>
</dbReference>
<dbReference type="InterPro" id="IPR015797">
    <property type="entry name" value="NUDIX_hydrolase-like_dom_sf"/>
</dbReference>
<comment type="cofactor">
    <cofactor evidence="2">
        <name>Mg(2+)</name>
        <dbReference type="ChEBI" id="CHEBI:18420"/>
    </cofactor>
</comment>
<feature type="compositionally biased region" description="Low complexity" evidence="7">
    <location>
        <begin position="27"/>
        <end position="36"/>
    </location>
</feature>
<dbReference type="EMBL" id="AMBO01000313">
    <property type="protein sequence ID" value="EKD01530.1"/>
    <property type="molecule type" value="Genomic_DNA"/>
</dbReference>